<dbReference type="EMBL" id="BAAASG010000008">
    <property type="protein sequence ID" value="GAA2494089.1"/>
    <property type="molecule type" value="Genomic_DNA"/>
</dbReference>
<feature type="region of interest" description="Disordered" evidence="1">
    <location>
        <begin position="122"/>
        <end position="198"/>
    </location>
</feature>
<reference evidence="2 3" key="1">
    <citation type="journal article" date="2019" name="Int. J. Syst. Evol. Microbiol.">
        <title>The Global Catalogue of Microorganisms (GCM) 10K type strain sequencing project: providing services to taxonomists for standard genome sequencing and annotation.</title>
        <authorList>
            <consortium name="The Broad Institute Genomics Platform"/>
            <consortium name="The Broad Institute Genome Sequencing Center for Infectious Disease"/>
            <person name="Wu L."/>
            <person name="Ma J."/>
        </authorList>
    </citation>
    <scope>NUCLEOTIDE SEQUENCE [LARGE SCALE GENOMIC DNA]</scope>
    <source>
        <strain evidence="2 3">JCM 4395</strain>
    </source>
</reference>
<organism evidence="2 3">
    <name type="scientific">Streptomyces longisporus</name>
    <dbReference type="NCBI Taxonomy" id="1948"/>
    <lineage>
        <taxon>Bacteria</taxon>
        <taxon>Bacillati</taxon>
        <taxon>Actinomycetota</taxon>
        <taxon>Actinomycetes</taxon>
        <taxon>Kitasatosporales</taxon>
        <taxon>Streptomycetaceae</taxon>
        <taxon>Streptomyces</taxon>
    </lineage>
</organism>
<keyword evidence="3" id="KW-1185">Reference proteome</keyword>
<name>A0ABN3M147_STRLO</name>
<evidence type="ECO:0000313" key="3">
    <source>
        <dbReference type="Proteomes" id="UP001501777"/>
    </source>
</evidence>
<proteinExistence type="predicted"/>
<accession>A0ABN3M147</accession>
<evidence type="ECO:0000313" key="2">
    <source>
        <dbReference type="EMBL" id="GAA2494089.1"/>
    </source>
</evidence>
<protein>
    <submittedName>
        <fullName evidence="2">Uncharacterized protein</fullName>
    </submittedName>
</protein>
<dbReference type="Proteomes" id="UP001501777">
    <property type="component" value="Unassembled WGS sequence"/>
</dbReference>
<sequence>MPIEPHHFPAAPSGEPAIETAAVLGQAEAGYGGRFDEDAFDYPSSAAWDARPGDASQRDRVDTAVPVDEPDTAVRAHGRGHTREPAGWQQLVTRRRPLLAVAAALVVMGGFGFALSAVSDTVTSDPAPGGTAQVSAPRSPTEQPQVPGETAPAPPSGTGAEVLPTPTGSTSAISDRRDDKTGGQEDQQREDGDRSGDD</sequence>
<feature type="compositionally biased region" description="Basic and acidic residues" evidence="1">
    <location>
        <begin position="174"/>
        <end position="198"/>
    </location>
</feature>
<evidence type="ECO:0000256" key="1">
    <source>
        <dbReference type="SAM" id="MobiDB-lite"/>
    </source>
</evidence>
<gene>
    <name evidence="2" type="ORF">GCM10010276_37880</name>
</gene>
<feature type="compositionally biased region" description="Polar residues" evidence="1">
    <location>
        <begin position="132"/>
        <end position="144"/>
    </location>
</feature>
<comment type="caution">
    <text evidence="2">The sequence shown here is derived from an EMBL/GenBank/DDBJ whole genome shotgun (WGS) entry which is preliminary data.</text>
</comment>
<dbReference type="RefSeq" id="WP_344401560.1">
    <property type="nucleotide sequence ID" value="NZ_BAAASG010000008.1"/>
</dbReference>